<dbReference type="InterPro" id="IPR047057">
    <property type="entry name" value="MerR_fam"/>
</dbReference>
<reference evidence="6 7" key="1">
    <citation type="journal article" date="2004" name="Extremophiles">
        <title>Halobacillus locisalis sp. nov., a halophilic bacterium isolated from a marine solar saltern of the Yellow Sea in Korea.</title>
        <authorList>
            <person name="Yoon J.H."/>
            <person name="Kang K.H."/>
            <person name="Oh T.K."/>
            <person name="Park Y.H."/>
        </authorList>
    </citation>
    <scope>NUCLEOTIDE SEQUENCE [LARGE SCALE GENOMIC DNA]</scope>
    <source>
        <strain evidence="6 7">KCTC 3788</strain>
    </source>
</reference>
<dbReference type="Gene3D" id="1.10.1660.10">
    <property type="match status" value="1"/>
</dbReference>
<evidence type="ECO:0000256" key="3">
    <source>
        <dbReference type="ARBA" id="ARBA00023125"/>
    </source>
</evidence>
<keyword evidence="7" id="KW-1185">Reference proteome</keyword>
<proteinExistence type="predicted"/>
<dbReference type="InterPro" id="IPR000551">
    <property type="entry name" value="MerR-type_HTH_dom"/>
</dbReference>
<dbReference type="InterPro" id="IPR009061">
    <property type="entry name" value="DNA-bd_dom_put_sf"/>
</dbReference>
<dbReference type="SUPFAM" id="SSF46955">
    <property type="entry name" value="Putative DNA-binding domain"/>
    <property type="match status" value="1"/>
</dbReference>
<evidence type="ECO:0000256" key="2">
    <source>
        <dbReference type="ARBA" id="ARBA00023015"/>
    </source>
</evidence>
<keyword evidence="4" id="KW-0804">Transcription</keyword>
<dbReference type="GO" id="GO:0003700">
    <property type="term" value="F:DNA-binding transcription factor activity"/>
    <property type="evidence" value="ECO:0007669"/>
    <property type="project" value="InterPro"/>
</dbReference>
<evidence type="ECO:0000313" key="7">
    <source>
        <dbReference type="Proteomes" id="UP000571017"/>
    </source>
</evidence>
<comment type="caution">
    <text evidence="6">The sequence shown here is derived from an EMBL/GenBank/DDBJ whole genome shotgun (WGS) entry which is preliminary data.</text>
</comment>
<accession>A0A838CR15</accession>
<feature type="domain" description="HTH merR-type" evidence="5">
    <location>
        <begin position="1"/>
        <end position="43"/>
    </location>
</feature>
<dbReference type="Pfam" id="PF13411">
    <property type="entry name" value="MerR_1"/>
    <property type="match status" value="1"/>
</dbReference>
<dbReference type="AlphaFoldDB" id="A0A838CR15"/>
<dbReference type="EMBL" id="JACEFG010000001">
    <property type="protein sequence ID" value="MBA2174328.1"/>
    <property type="molecule type" value="Genomic_DNA"/>
</dbReference>
<keyword evidence="1" id="KW-0678">Repressor</keyword>
<dbReference type="Proteomes" id="UP000571017">
    <property type="component" value="Unassembled WGS sequence"/>
</dbReference>
<evidence type="ECO:0000259" key="5">
    <source>
        <dbReference type="PROSITE" id="PS50937"/>
    </source>
</evidence>
<evidence type="ECO:0000256" key="4">
    <source>
        <dbReference type="ARBA" id="ARBA00023163"/>
    </source>
</evidence>
<name>A0A838CR15_9BACI</name>
<gene>
    <name evidence="6" type="ORF">H0266_05350</name>
</gene>
<sequence>MYKISEFVELTGLSKETLRYYSKVGLLEPAYVDPNNNYRYYDDGSYFLALLLGKLRGFGFTIQEMITVMNDESFAHLEELLVDKKMKIHEHIMELQLRAKEIEEFLQSGRERDDDFMERDKKD</sequence>
<organism evidence="6 7">
    <name type="scientific">Halobacillus locisalis</name>
    <dbReference type="NCBI Taxonomy" id="220753"/>
    <lineage>
        <taxon>Bacteria</taxon>
        <taxon>Bacillati</taxon>
        <taxon>Bacillota</taxon>
        <taxon>Bacilli</taxon>
        <taxon>Bacillales</taxon>
        <taxon>Bacillaceae</taxon>
        <taxon>Halobacillus</taxon>
    </lineage>
</organism>
<dbReference type="PROSITE" id="PS50937">
    <property type="entry name" value="HTH_MERR_2"/>
    <property type="match status" value="1"/>
</dbReference>
<protein>
    <submittedName>
        <fullName evidence="6">MerR family transcriptional regulator</fullName>
    </submittedName>
</protein>
<dbReference type="PANTHER" id="PTHR30204">
    <property type="entry name" value="REDOX-CYCLING DRUG-SENSING TRANSCRIPTIONAL ACTIVATOR SOXR"/>
    <property type="match status" value="1"/>
</dbReference>
<evidence type="ECO:0000256" key="1">
    <source>
        <dbReference type="ARBA" id="ARBA00022491"/>
    </source>
</evidence>
<keyword evidence="3" id="KW-0238">DNA-binding</keyword>
<dbReference type="SMART" id="SM00422">
    <property type="entry name" value="HTH_MERR"/>
    <property type="match status" value="1"/>
</dbReference>
<dbReference type="PANTHER" id="PTHR30204:SF69">
    <property type="entry name" value="MERR-FAMILY TRANSCRIPTIONAL REGULATOR"/>
    <property type="match status" value="1"/>
</dbReference>
<dbReference type="RefSeq" id="WP_181471332.1">
    <property type="nucleotide sequence ID" value="NZ_JACEFG010000001.1"/>
</dbReference>
<evidence type="ECO:0000313" key="6">
    <source>
        <dbReference type="EMBL" id="MBA2174328.1"/>
    </source>
</evidence>
<dbReference type="GO" id="GO:0003677">
    <property type="term" value="F:DNA binding"/>
    <property type="evidence" value="ECO:0007669"/>
    <property type="project" value="UniProtKB-KW"/>
</dbReference>
<keyword evidence="2" id="KW-0805">Transcription regulation</keyword>